<dbReference type="Pfam" id="PF14025">
    <property type="entry name" value="DUF4241"/>
    <property type="match status" value="1"/>
</dbReference>
<evidence type="ECO:0000313" key="2">
    <source>
        <dbReference type="Proteomes" id="UP000051950"/>
    </source>
</evidence>
<dbReference type="RefSeq" id="WP_057933125.1">
    <property type="nucleotide sequence ID" value="NZ_LMZQ01000010.1"/>
</dbReference>
<comment type="caution">
    <text evidence="1">The sequence shown here is derived from an EMBL/GenBank/DDBJ whole genome shotgun (WGS) entry which is preliminary data.</text>
</comment>
<dbReference type="EMBL" id="LMZQ01000010">
    <property type="protein sequence ID" value="KRT15359.1"/>
    <property type="molecule type" value="Genomic_DNA"/>
</dbReference>
<dbReference type="Proteomes" id="UP000051950">
    <property type="component" value="Unassembled WGS sequence"/>
</dbReference>
<dbReference type="OrthoDB" id="9789980at2"/>
<proteinExistence type="predicted"/>
<accession>A0A0T5VNT3</accession>
<evidence type="ECO:0008006" key="3">
    <source>
        <dbReference type="Google" id="ProtNLM"/>
    </source>
</evidence>
<organism evidence="1 2">
    <name type="scientific">Pedobacter ginsenosidimutans</name>
    <dbReference type="NCBI Taxonomy" id="687842"/>
    <lineage>
        <taxon>Bacteria</taxon>
        <taxon>Pseudomonadati</taxon>
        <taxon>Bacteroidota</taxon>
        <taxon>Sphingobacteriia</taxon>
        <taxon>Sphingobacteriales</taxon>
        <taxon>Sphingobacteriaceae</taxon>
        <taxon>Pedobacter</taxon>
    </lineage>
</organism>
<evidence type="ECO:0000313" key="1">
    <source>
        <dbReference type="EMBL" id="KRT15359.1"/>
    </source>
</evidence>
<sequence>MIPSNEWLKIWNEKRNLLACPNNLNDYFEETSVAGKKIDHLELGSVSIPTGEILVRDPLVYVQKDAEPYLIKVPRGEFPVTAAVVVPDGEDCARYAAVKVQFTAYDAIHFEEALIGTEDLVDFNEGEFFGFNVDAGLACVLDKETLKHFCSFQDKFNKENPGKNLYDDYFAALFASNYAENPDYQREGGDWINWKIPGTDYHIPFFQSGFGDGTYPVYYGFDIDGNICALVIQFIDIELAYGEEE</sequence>
<reference evidence="1 2" key="1">
    <citation type="submission" date="2015-11" db="EMBL/GenBank/DDBJ databases">
        <title>Sequence of Pedobacter ginsenosidimutans.</title>
        <authorList>
            <person name="Carson E."/>
            <person name="Keyser V."/>
            <person name="Newman J."/>
            <person name="Miller J."/>
        </authorList>
    </citation>
    <scope>NUCLEOTIDE SEQUENCE [LARGE SCALE GENOMIC DNA]</scope>
    <source>
        <strain evidence="1 2">KACC 14530</strain>
    </source>
</reference>
<protein>
    <recommendedName>
        <fullName evidence="3">DUF4241 domain-containing protein</fullName>
    </recommendedName>
</protein>
<dbReference type="AlphaFoldDB" id="A0A0T5VNT3"/>
<name>A0A0T5VNT3_9SPHI</name>
<gene>
    <name evidence="1" type="ORF">ASU31_15140</name>
</gene>
<dbReference type="STRING" id="687842.ASU31_15140"/>
<dbReference type="InterPro" id="IPR025335">
    <property type="entry name" value="DUF4241"/>
</dbReference>
<keyword evidence="2" id="KW-1185">Reference proteome</keyword>